<dbReference type="Proteomes" id="UP000326757">
    <property type="component" value="Unassembled WGS sequence"/>
</dbReference>
<keyword evidence="1" id="KW-0560">Oxidoreductase</keyword>
<dbReference type="GO" id="GO:0042602">
    <property type="term" value="F:riboflavin reductase (NADPH) activity"/>
    <property type="evidence" value="ECO:0007669"/>
    <property type="project" value="TreeGrafter"/>
</dbReference>
<organism evidence="4 5">
    <name type="scientific">Monilinia laxa</name>
    <name type="common">Brown rot fungus</name>
    <name type="synonym">Sclerotinia laxa</name>
    <dbReference type="NCBI Taxonomy" id="61186"/>
    <lineage>
        <taxon>Eukaryota</taxon>
        <taxon>Fungi</taxon>
        <taxon>Dikarya</taxon>
        <taxon>Ascomycota</taxon>
        <taxon>Pezizomycotina</taxon>
        <taxon>Leotiomycetes</taxon>
        <taxon>Helotiales</taxon>
        <taxon>Sclerotiniaceae</taxon>
        <taxon>Monilinia</taxon>
    </lineage>
</organism>
<proteinExistence type="predicted"/>
<comment type="caution">
    <text evidence="4">The sequence shown here is derived from an EMBL/GenBank/DDBJ whole genome shotgun (WGS) entry which is preliminary data.</text>
</comment>
<dbReference type="SUPFAM" id="SSF50475">
    <property type="entry name" value="FMN-binding split barrel"/>
    <property type="match status" value="1"/>
</dbReference>
<dbReference type="AlphaFoldDB" id="A0A5N6K3S5"/>
<dbReference type="OrthoDB" id="2015405at2759"/>
<evidence type="ECO:0000313" key="5">
    <source>
        <dbReference type="Proteomes" id="UP000326757"/>
    </source>
</evidence>
<feature type="domain" description="Flavin reductase like" evidence="3">
    <location>
        <begin position="106"/>
        <end position="283"/>
    </location>
</feature>
<evidence type="ECO:0000259" key="3">
    <source>
        <dbReference type="SMART" id="SM00903"/>
    </source>
</evidence>
<dbReference type="InterPro" id="IPR050268">
    <property type="entry name" value="NADH-dep_flavin_reductase"/>
</dbReference>
<feature type="compositionally biased region" description="Polar residues" evidence="2">
    <location>
        <begin position="71"/>
        <end position="82"/>
    </location>
</feature>
<evidence type="ECO:0000256" key="1">
    <source>
        <dbReference type="ARBA" id="ARBA00023002"/>
    </source>
</evidence>
<dbReference type="PANTHER" id="PTHR30466">
    <property type="entry name" value="FLAVIN REDUCTASE"/>
    <property type="match status" value="1"/>
</dbReference>
<feature type="region of interest" description="Disordered" evidence="2">
    <location>
        <begin position="58"/>
        <end position="82"/>
    </location>
</feature>
<dbReference type="EMBL" id="VIGI01000008">
    <property type="protein sequence ID" value="KAB8296794.1"/>
    <property type="molecule type" value="Genomic_DNA"/>
</dbReference>
<dbReference type="PANTHER" id="PTHR30466:SF1">
    <property type="entry name" value="FMN REDUCTASE (NADH) RUTF"/>
    <property type="match status" value="1"/>
</dbReference>
<protein>
    <recommendedName>
        <fullName evidence="3">Flavin reductase like domain-containing protein</fullName>
    </recommendedName>
</protein>
<keyword evidence="5" id="KW-1185">Reference proteome</keyword>
<dbReference type="InterPro" id="IPR002563">
    <property type="entry name" value="Flavin_Rdtase-like_dom"/>
</dbReference>
<sequence length="328" mass="36773">MISTRNSRSLLYTNQSSVAGGFHELFWRWSSLEKTSKKYHTRSFQRNVISKCIHLHSRRNSSLSHPPPSTPNNDIKSTTTPIESLSKVSDELRKLQLLSNEVRNVMRHVPHAVVVLTTPYLYSDNLIHDPARNPLQAAGMTLSSFTTLTLSPDPIITFNIKRPSRTLDALKATQHPDTVALVPNEKERRFHIHILQCNPAGAKIANHFSRGGPISSNDLALLSTRPEKFTKSGILASGIRRVFECEILQGGKGGFIDVGDHTLVFGKVRKIHEKNKLKGMKETEWKGLCYMQGKYHTPIVMTTPHRKRAASAQENEVGDEEKGLGVEE</sequence>
<name>A0A5N6K3S5_MONLA</name>
<evidence type="ECO:0000313" key="4">
    <source>
        <dbReference type="EMBL" id="KAB8296794.1"/>
    </source>
</evidence>
<dbReference type="SMART" id="SM00903">
    <property type="entry name" value="Flavin_Reduct"/>
    <property type="match status" value="1"/>
</dbReference>
<gene>
    <name evidence="4" type="ORF">EYC80_002211</name>
</gene>
<dbReference type="GO" id="GO:0010181">
    <property type="term" value="F:FMN binding"/>
    <property type="evidence" value="ECO:0007669"/>
    <property type="project" value="InterPro"/>
</dbReference>
<feature type="region of interest" description="Disordered" evidence="2">
    <location>
        <begin position="305"/>
        <end position="328"/>
    </location>
</feature>
<dbReference type="Pfam" id="PF01613">
    <property type="entry name" value="Flavin_Reduct"/>
    <property type="match status" value="1"/>
</dbReference>
<reference evidence="4 5" key="1">
    <citation type="submission" date="2019-06" db="EMBL/GenBank/DDBJ databases">
        <title>Genome Sequence of the Brown Rot Fungal Pathogen Monilinia laxa.</title>
        <authorList>
            <person name="De Miccolis Angelini R.M."/>
            <person name="Landi L."/>
            <person name="Abate D."/>
            <person name="Pollastro S."/>
            <person name="Romanazzi G."/>
            <person name="Faretra F."/>
        </authorList>
    </citation>
    <scope>NUCLEOTIDE SEQUENCE [LARGE SCALE GENOMIC DNA]</scope>
    <source>
        <strain evidence="4 5">Mlax316</strain>
    </source>
</reference>
<dbReference type="InterPro" id="IPR012349">
    <property type="entry name" value="Split_barrel_FMN-bd"/>
</dbReference>
<evidence type="ECO:0000256" key="2">
    <source>
        <dbReference type="SAM" id="MobiDB-lite"/>
    </source>
</evidence>
<dbReference type="Gene3D" id="2.30.110.10">
    <property type="entry name" value="Electron Transport, Fmn-binding Protein, Chain A"/>
    <property type="match status" value="1"/>
</dbReference>
<accession>A0A5N6K3S5</accession>